<evidence type="ECO:0000313" key="3">
    <source>
        <dbReference type="Proteomes" id="UP001071777"/>
    </source>
</evidence>
<comment type="caution">
    <text evidence="2">The sequence shown here is derived from an EMBL/GenBank/DDBJ whole genome shotgun (WGS) entry which is preliminary data.</text>
</comment>
<dbReference type="Proteomes" id="UP001071777">
    <property type="component" value="Unassembled WGS sequence"/>
</dbReference>
<proteinExistence type="predicted"/>
<feature type="region of interest" description="Disordered" evidence="1">
    <location>
        <begin position="1"/>
        <end position="25"/>
    </location>
</feature>
<evidence type="ECO:0000256" key="1">
    <source>
        <dbReference type="SAM" id="MobiDB-lite"/>
    </source>
</evidence>
<keyword evidence="3" id="KW-1185">Reference proteome</keyword>
<feature type="region of interest" description="Disordered" evidence="1">
    <location>
        <begin position="209"/>
        <end position="228"/>
    </location>
</feature>
<evidence type="ECO:0000313" key="2">
    <source>
        <dbReference type="EMBL" id="KAJ1612953.1"/>
    </source>
</evidence>
<accession>A0ABQ8P962</accession>
<sequence length="313" mass="36486">MARHEEPGARRTARRTRPGEKTLQRLDEGVLERLRRATELENPYKLRADTRRELGQGTYERGLDRIIRQDYFPDLEYMARNKDSHQNINNPPGTLSMNDFTSYTGTKESARLPNITEFQSKYTHSGHLALLRLQNEDAIARRERERWIEEQSFSHNLQREINLAEMQTRNEMIKGTDINTDTHFKDRPLILNKAQSRSSFMFSGYCQPHGTQDSTGTKQREKLINPRNTRYNYMDDFERDERAPILRQTRARGSGPDSLSSSVERVPSSLLMSSPLVRNALRRSRNSSLFFDPQLRDSYSFKSKSKQSLSKHA</sequence>
<dbReference type="EMBL" id="JAPCXB010000039">
    <property type="protein sequence ID" value="KAJ1612953.1"/>
    <property type="molecule type" value="Genomic_DNA"/>
</dbReference>
<gene>
    <name evidence="2" type="ORF">OJ252_1086</name>
</gene>
<organism evidence="2 3">
    <name type="scientific">Cryptosporidium canis</name>
    <dbReference type="NCBI Taxonomy" id="195482"/>
    <lineage>
        <taxon>Eukaryota</taxon>
        <taxon>Sar</taxon>
        <taxon>Alveolata</taxon>
        <taxon>Apicomplexa</taxon>
        <taxon>Conoidasida</taxon>
        <taxon>Coccidia</taxon>
        <taxon>Eucoccidiorida</taxon>
        <taxon>Eimeriorina</taxon>
        <taxon>Cryptosporidiidae</taxon>
        <taxon>Cryptosporidium</taxon>
    </lineage>
</organism>
<name>A0ABQ8P962_9CRYT</name>
<protein>
    <recommendedName>
        <fullName evidence="4">Nuclear protein ES2</fullName>
    </recommendedName>
</protein>
<reference evidence="2" key="1">
    <citation type="submission" date="2022-10" db="EMBL/GenBank/DDBJ databases">
        <title>Adaptive evolution leads to modifications in subtelomeric GC content in a zoonotic Cryptosporidium species.</title>
        <authorList>
            <person name="Li J."/>
            <person name="Feng Y."/>
            <person name="Xiao L."/>
        </authorList>
    </citation>
    <scope>NUCLEOTIDE SEQUENCE</scope>
    <source>
        <strain evidence="2">25894</strain>
    </source>
</reference>
<evidence type="ECO:0008006" key="4">
    <source>
        <dbReference type="Google" id="ProtNLM"/>
    </source>
</evidence>
<feature type="region of interest" description="Disordered" evidence="1">
    <location>
        <begin position="235"/>
        <end position="266"/>
    </location>
</feature>